<proteinExistence type="predicted"/>
<keyword evidence="2" id="KW-0732">Signal</keyword>
<dbReference type="Pfam" id="PF13668">
    <property type="entry name" value="Ferritin_2"/>
    <property type="match status" value="1"/>
</dbReference>
<protein>
    <recommendedName>
        <fullName evidence="5">Ferritin-like domain-containing protein</fullName>
    </recommendedName>
</protein>
<feature type="chain" id="PRO_5045824411" description="Ferritin-like domain-containing protein" evidence="2">
    <location>
        <begin position="22"/>
        <end position="382"/>
    </location>
</feature>
<evidence type="ECO:0000313" key="4">
    <source>
        <dbReference type="Proteomes" id="UP001497453"/>
    </source>
</evidence>
<dbReference type="InterPro" id="IPR009078">
    <property type="entry name" value="Ferritin-like_SF"/>
</dbReference>
<feature type="signal peptide" evidence="2">
    <location>
        <begin position="1"/>
        <end position="21"/>
    </location>
</feature>
<sequence>MRFSTVASASVALVASFLVSAAPVRRQANPTDLLVLKFAHVLEQFETQFYTQAIAKFQETDFIAAGFGNAQVIIEQITNIQIDESIHTTVLQETIIAQGGTPITSCAFNFDAALTDVATMAATARVVENLGVSAYLGAAHLISDSVLLTAAGSILTVEARHQTILNILTQGSAIPSGFDIAFTPSEVLAIATSFISECDLGIPANPTLSITNTGTVAPGTALTFSSPALNSSVSTDSLSCQMLVGGAPFAVVLPMSACVVPDGINGPVAIFVTSDAQPLNNNVRDQATDKLIAGPTMAFIDTKPEMIGQLARGGGSSASASALSTSSTQTITPAEASALAASASGSASAPEATASSSNNVASGGAASGSISVSGWASVPKSS</sequence>
<organism evidence="3 4">
    <name type="scientific">Somion occarium</name>
    <dbReference type="NCBI Taxonomy" id="3059160"/>
    <lineage>
        <taxon>Eukaryota</taxon>
        <taxon>Fungi</taxon>
        <taxon>Dikarya</taxon>
        <taxon>Basidiomycota</taxon>
        <taxon>Agaricomycotina</taxon>
        <taxon>Agaricomycetes</taxon>
        <taxon>Polyporales</taxon>
        <taxon>Cerrenaceae</taxon>
        <taxon>Somion</taxon>
    </lineage>
</organism>
<evidence type="ECO:0008006" key="5">
    <source>
        <dbReference type="Google" id="ProtNLM"/>
    </source>
</evidence>
<dbReference type="CDD" id="cd00657">
    <property type="entry name" value="Ferritin_like"/>
    <property type="match status" value="1"/>
</dbReference>
<dbReference type="Proteomes" id="UP001497453">
    <property type="component" value="Chromosome 2"/>
</dbReference>
<evidence type="ECO:0000313" key="3">
    <source>
        <dbReference type="EMBL" id="CAL1702103.1"/>
    </source>
</evidence>
<accession>A0ABP1D528</accession>
<feature type="region of interest" description="Disordered" evidence="1">
    <location>
        <begin position="339"/>
        <end position="382"/>
    </location>
</feature>
<reference evidence="4" key="1">
    <citation type="submission" date="2024-04" db="EMBL/GenBank/DDBJ databases">
        <authorList>
            <person name="Shaw F."/>
            <person name="Minotto A."/>
        </authorList>
    </citation>
    <scope>NUCLEOTIDE SEQUENCE [LARGE SCALE GENOMIC DNA]</scope>
</reference>
<keyword evidence="4" id="KW-1185">Reference proteome</keyword>
<evidence type="ECO:0000256" key="1">
    <source>
        <dbReference type="SAM" id="MobiDB-lite"/>
    </source>
</evidence>
<evidence type="ECO:0000256" key="2">
    <source>
        <dbReference type="SAM" id="SignalP"/>
    </source>
</evidence>
<gene>
    <name evidence="3" type="ORF">GFSPODELE1_LOCUS3879</name>
</gene>
<name>A0ABP1D528_9APHY</name>
<dbReference type="EMBL" id="OZ037945">
    <property type="protein sequence ID" value="CAL1702103.1"/>
    <property type="molecule type" value="Genomic_DNA"/>
</dbReference>
<dbReference type="SUPFAM" id="SSF47240">
    <property type="entry name" value="Ferritin-like"/>
    <property type="match status" value="1"/>
</dbReference>